<organism evidence="13 14">
    <name type="scientific">Tahibacter amnicola</name>
    <dbReference type="NCBI Taxonomy" id="2976241"/>
    <lineage>
        <taxon>Bacteria</taxon>
        <taxon>Pseudomonadati</taxon>
        <taxon>Pseudomonadota</taxon>
        <taxon>Gammaproteobacteria</taxon>
        <taxon>Lysobacterales</taxon>
        <taxon>Rhodanobacteraceae</taxon>
        <taxon>Tahibacter</taxon>
    </lineage>
</organism>
<dbReference type="Gene3D" id="3.40.1440.60">
    <property type="entry name" value="PriA, 3(prime) DNA-binding domain"/>
    <property type="match status" value="1"/>
</dbReference>
<dbReference type="Gene3D" id="3.40.50.300">
    <property type="entry name" value="P-loop containing nucleotide triphosphate hydrolases"/>
    <property type="match status" value="2"/>
</dbReference>
<name>A0ABY6BL62_9GAMM</name>
<keyword evidence="3 11" id="KW-0479">Metal-binding</keyword>
<proteinExistence type="inferred from homology"/>
<dbReference type="InterPro" id="IPR011545">
    <property type="entry name" value="DEAD/DEAH_box_helicase_dom"/>
</dbReference>
<keyword evidence="5 11" id="KW-0378">Hydrolase</keyword>
<dbReference type="Pfam" id="PF18074">
    <property type="entry name" value="PriA_C"/>
    <property type="match status" value="1"/>
</dbReference>
<keyword evidence="10 11" id="KW-0413">Isomerase</keyword>
<evidence type="ECO:0000256" key="7">
    <source>
        <dbReference type="ARBA" id="ARBA00022833"/>
    </source>
</evidence>
<evidence type="ECO:0000313" key="14">
    <source>
        <dbReference type="Proteomes" id="UP001064632"/>
    </source>
</evidence>
<dbReference type="NCBIfam" id="TIGR00595">
    <property type="entry name" value="priA"/>
    <property type="match status" value="1"/>
</dbReference>
<feature type="binding site" evidence="11">
    <location>
        <position position="462"/>
    </location>
    <ligand>
        <name>Zn(2+)</name>
        <dbReference type="ChEBI" id="CHEBI:29105"/>
        <label>2</label>
    </ligand>
</feature>
<protein>
    <recommendedName>
        <fullName evidence="11">Replication restart protein PriA</fullName>
    </recommendedName>
    <alternativeName>
        <fullName evidence="11">ATP-dependent DNA helicase PriA</fullName>
        <ecNumber evidence="11">5.6.2.4</ecNumber>
    </alternativeName>
    <alternativeName>
        <fullName evidence="11">DNA 3'-5' helicase PriA</fullName>
    </alternativeName>
</protein>
<evidence type="ECO:0000256" key="2">
    <source>
        <dbReference type="ARBA" id="ARBA00022705"/>
    </source>
</evidence>
<dbReference type="InterPro" id="IPR040498">
    <property type="entry name" value="PriA_CRR"/>
</dbReference>
<dbReference type="HAMAP" id="MF_00983">
    <property type="entry name" value="PriA"/>
    <property type="match status" value="1"/>
</dbReference>
<dbReference type="NCBIfam" id="NF004067">
    <property type="entry name" value="PRK05580.1-4"/>
    <property type="match status" value="1"/>
</dbReference>
<dbReference type="GO" id="GO:0016787">
    <property type="term" value="F:hydrolase activity"/>
    <property type="evidence" value="ECO:0007669"/>
    <property type="project" value="UniProtKB-KW"/>
</dbReference>
<dbReference type="InterPro" id="IPR014001">
    <property type="entry name" value="Helicase_ATP-bd"/>
</dbReference>
<keyword evidence="2 11" id="KW-0235">DNA replication</keyword>
<dbReference type="PANTHER" id="PTHR30580:SF0">
    <property type="entry name" value="PRIMOSOMAL PROTEIN N"/>
    <property type="match status" value="1"/>
</dbReference>
<reference evidence="13" key="1">
    <citation type="submission" date="2022-09" db="EMBL/GenBank/DDBJ databases">
        <title>Tahibacter sp. nov., isolated from a fresh water.</title>
        <authorList>
            <person name="Baek J.H."/>
            <person name="Lee J.K."/>
            <person name="Kim J.M."/>
            <person name="Jeon C.O."/>
        </authorList>
    </citation>
    <scope>NUCLEOTIDE SEQUENCE</scope>
    <source>
        <strain evidence="13">W38</strain>
    </source>
</reference>
<dbReference type="SUPFAM" id="SSF52540">
    <property type="entry name" value="P-loop containing nucleoside triphosphate hydrolases"/>
    <property type="match status" value="2"/>
</dbReference>
<evidence type="ECO:0000256" key="5">
    <source>
        <dbReference type="ARBA" id="ARBA00022801"/>
    </source>
</evidence>
<comment type="catalytic activity">
    <reaction evidence="11">
        <text>ATP + H2O = ADP + phosphate + H(+)</text>
        <dbReference type="Rhea" id="RHEA:13065"/>
        <dbReference type="ChEBI" id="CHEBI:15377"/>
        <dbReference type="ChEBI" id="CHEBI:15378"/>
        <dbReference type="ChEBI" id="CHEBI:30616"/>
        <dbReference type="ChEBI" id="CHEBI:43474"/>
        <dbReference type="ChEBI" id="CHEBI:456216"/>
        <dbReference type="EC" id="5.6.2.4"/>
    </reaction>
</comment>
<evidence type="ECO:0000256" key="11">
    <source>
        <dbReference type="HAMAP-Rule" id="MF_00983"/>
    </source>
</evidence>
<dbReference type="EC" id="5.6.2.4" evidence="11"/>
<comment type="function">
    <text evidence="11">Initiates the restart of stalled replication forks, which reloads the replicative helicase on sites other than the origin of replication. Recognizes and binds to abandoned replication forks and remodels them to uncover a helicase loading site. Promotes assembly of the primosome at these replication forks.</text>
</comment>
<accession>A0ABY6BL62</accession>
<feature type="binding site" evidence="11">
    <location>
        <position position="432"/>
    </location>
    <ligand>
        <name>Zn(2+)</name>
        <dbReference type="ChEBI" id="CHEBI:29105"/>
        <label>1</label>
    </ligand>
</feature>
<dbReference type="InterPro" id="IPR041236">
    <property type="entry name" value="PriA_C"/>
</dbReference>
<feature type="binding site" evidence="11">
    <location>
        <position position="459"/>
    </location>
    <ligand>
        <name>Zn(2+)</name>
        <dbReference type="ChEBI" id="CHEBI:29105"/>
        <label>2</label>
    </ligand>
</feature>
<feature type="binding site" evidence="11">
    <location>
        <position position="475"/>
    </location>
    <ligand>
        <name>Zn(2+)</name>
        <dbReference type="ChEBI" id="CHEBI:29105"/>
        <label>1</label>
    </ligand>
</feature>
<feature type="binding site" evidence="11">
    <location>
        <position position="441"/>
    </location>
    <ligand>
        <name>Zn(2+)</name>
        <dbReference type="ChEBI" id="CHEBI:29105"/>
        <label>2</label>
    </ligand>
</feature>
<comment type="similarity">
    <text evidence="11">Belongs to the helicase family. PriA subfamily.</text>
</comment>
<dbReference type="Pfam" id="PF17764">
    <property type="entry name" value="PriA_3primeBD"/>
    <property type="match status" value="1"/>
</dbReference>
<dbReference type="EMBL" id="CP104694">
    <property type="protein sequence ID" value="UXI70634.1"/>
    <property type="molecule type" value="Genomic_DNA"/>
</dbReference>
<sequence>MPILKVAVPVPLPQVFDYRAPRGTGVRPGCRVEVPFGRDRRVGVVVGHASESDVPPGKLKPVTAVLDETPLVNGEWLATLQWASRYYQCALGIALETALPVGLRQAKPLPFEGYRALALSAHGRQMVSDPPLRRGSRVRSLFERLAEGPVTYAALDTDLPGWRDSATALRHRGFIETVSLSASAPVGARVPGPPLNPHQTEAIGAVTASFGRFQPWLLEGVTGSGKTEVYLGLVEAALARDRQALVLVPEIGLTPQTLRRFRDRFGPAVHALHSGLAEGERSRAWLAAARGDAKVILGTRSAIFAPLPALGLIAVDEEHDASYKQQDGFRYSARDLALVRARALSIPVVLGSATASLESLANAESGRYARLTLPQRAGAAKPPTLHIVDQRRARLVHGLAPELVSAIKACVQRGEQALIFRNRRGYAPVLLCHDCGWHADCERCNKPMTFHRGRGRLVCHHCEAERRVPVQCPECHGPALQPQGQGTERLEESLGELFPGVPVIRVDRETTRNRGAMEALLDRLGPHQSGIYVGTQMLAKGHDLPNLTLVAILGVDEGLHSVDFRASERLGQLVVQVSGRAGRAHKPGAVYLQTHHPDHALLAKLLRGGYRALAESLLAERRAAELPPFAHLALLRAEAKDGERSLAFLNDAAAAARETEPGSLDGIEFMGPFPAPMPLRAGLHRFQLIASSTDRARLQACLPRWLDRIRALPSARQARWSLDVDPIDLY</sequence>
<feature type="binding site" evidence="11">
    <location>
        <position position="444"/>
    </location>
    <ligand>
        <name>Zn(2+)</name>
        <dbReference type="ChEBI" id="CHEBI:29105"/>
        <label>2</label>
    </ligand>
</feature>
<gene>
    <name evidence="11" type="primary">priA</name>
    <name evidence="13" type="ORF">N4264_05565</name>
</gene>
<comment type="catalytic activity">
    <reaction evidence="11">
        <text>Couples ATP hydrolysis with the unwinding of duplex DNA by translocating in the 3'-5' direction.</text>
        <dbReference type="EC" id="5.6.2.4"/>
    </reaction>
</comment>
<feature type="binding site" evidence="11">
    <location>
        <position position="472"/>
    </location>
    <ligand>
        <name>Zn(2+)</name>
        <dbReference type="ChEBI" id="CHEBI:29105"/>
        <label>1</label>
    </ligand>
</feature>
<comment type="subunit">
    <text evidence="11">Component of the replication restart primosome.</text>
</comment>
<dbReference type="InterPro" id="IPR042115">
    <property type="entry name" value="PriA_3primeBD_sf"/>
</dbReference>
<evidence type="ECO:0000256" key="1">
    <source>
        <dbReference type="ARBA" id="ARBA00022515"/>
    </source>
</evidence>
<dbReference type="PROSITE" id="PS51192">
    <property type="entry name" value="HELICASE_ATP_BIND_1"/>
    <property type="match status" value="1"/>
</dbReference>
<keyword evidence="4 11" id="KW-0547">Nucleotide-binding</keyword>
<evidence type="ECO:0000256" key="4">
    <source>
        <dbReference type="ARBA" id="ARBA00022741"/>
    </source>
</evidence>
<evidence type="ECO:0000256" key="9">
    <source>
        <dbReference type="ARBA" id="ARBA00023125"/>
    </source>
</evidence>
<dbReference type="InterPro" id="IPR005259">
    <property type="entry name" value="PriA"/>
</dbReference>
<feature type="domain" description="Helicase ATP-binding" evidence="12">
    <location>
        <begin position="207"/>
        <end position="373"/>
    </location>
</feature>
<evidence type="ECO:0000256" key="8">
    <source>
        <dbReference type="ARBA" id="ARBA00022840"/>
    </source>
</evidence>
<dbReference type="CDD" id="cd18804">
    <property type="entry name" value="SF2_C_priA"/>
    <property type="match status" value="1"/>
</dbReference>
<keyword evidence="1 11" id="KW-0639">Primosome</keyword>
<dbReference type="Pfam" id="PF00270">
    <property type="entry name" value="DEAD"/>
    <property type="match status" value="1"/>
</dbReference>
<dbReference type="InterPro" id="IPR041222">
    <property type="entry name" value="PriA_3primeBD"/>
</dbReference>
<evidence type="ECO:0000259" key="12">
    <source>
        <dbReference type="PROSITE" id="PS51192"/>
    </source>
</evidence>
<dbReference type="SMART" id="SM00490">
    <property type="entry name" value="HELICc"/>
    <property type="match status" value="1"/>
</dbReference>
<dbReference type="PANTHER" id="PTHR30580">
    <property type="entry name" value="PRIMOSOMAL PROTEIN N"/>
    <property type="match status" value="1"/>
</dbReference>
<evidence type="ECO:0000313" key="13">
    <source>
        <dbReference type="EMBL" id="UXI70634.1"/>
    </source>
</evidence>
<evidence type="ECO:0000256" key="10">
    <source>
        <dbReference type="ARBA" id="ARBA00023235"/>
    </source>
</evidence>
<dbReference type="CDD" id="cd17929">
    <property type="entry name" value="DEXHc_priA"/>
    <property type="match status" value="1"/>
</dbReference>
<dbReference type="InterPro" id="IPR027417">
    <property type="entry name" value="P-loop_NTPase"/>
</dbReference>
<evidence type="ECO:0000256" key="6">
    <source>
        <dbReference type="ARBA" id="ARBA00022806"/>
    </source>
</evidence>
<evidence type="ECO:0000256" key="3">
    <source>
        <dbReference type="ARBA" id="ARBA00022723"/>
    </source>
</evidence>
<dbReference type="Pfam" id="PF18319">
    <property type="entry name" value="Zn_ribbon_PriA"/>
    <property type="match status" value="1"/>
</dbReference>
<dbReference type="SMART" id="SM00487">
    <property type="entry name" value="DEXDc"/>
    <property type="match status" value="1"/>
</dbReference>
<keyword evidence="9 11" id="KW-0238">DNA-binding</keyword>
<comment type="cofactor">
    <cofactor evidence="11">
        <name>Zn(2+)</name>
        <dbReference type="ChEBI" id="CHEBI:29105"/>
    </cofactor>
    <text evidence="11">Binds 2 zinc ions per subunit.</text>
</comment>
<keyword evidence="6 11" id="KW-0347">Helicase</keyword>
<feature type="binding site" evidence="11">
    <location>
        <position position="435"/>
    </location>
    <ligand>
        <name>Zn(2+)</name>
        <dbReference type="ChEBI" id="CHEBI:29105"/>
        <label>1</label>
    </ligand>
</feature>
<keyword evidence="8 11" id="KW-0067">ATP-binding</keyword>
<dbReference type="Proteomes" id="UP001064632">
    <property type="component" value="Chromosome"/>
</dbReference>
<dbReference type="InterPro" id="IPR001650">
    <property type="entry name" value="Helicase_C-like"/>
</dbReference>
<keyword evidence="14" id="KW-1185">Reference proteome</keyword>
<keyword evidence="7 11" id="KW-0862">Zinc</keyword>